<dbReference type="RefSeq" id="WP_153232853.1">
    <property type="nucleotide sequence ID" value="NZ_WINI01000001.1"/>
</dbReference>
<evidence type="ECO:0000313" key="1">
    <source>
        <dbReference type="EMBL" id="MQQ99249.1"/>
    </source>
</evidence>
<dbReference type="AlphaFoldDB" id="A0A843YJU6"/>
<keyword evidence="2" id="KW-1185">Reference proteome</keyword>
<gene>
    <name evidence="1" type="ORF">GEV47_00935</name>
</gene>
<organism evidence="1 2">
    <name type="scientific">Glaciimonas soli</name>
    <dbReference type="NCBI Taxonomy" id="2590999"/>
    <lineage>
        <taxon>Bacteria</taxon>
        <taxon>Pseudomonadati</taxon>
        <taxon>Pseudomonadota</taxon>
        <taxon>Betaproteobacteria</taxon>
        <taxon>Burkholderiales</taxon>
        <taxon>Oxalobacteraceae</taxon>
        <taxon>Glaciimonas</taxon>
    </lineage>
</organism>
<comment type="caution">
    <text evidence="1">The sequence shown here is derived from an EMBL/GenBank/DDBJ whole genome shotgun (WGS) entry which is preliminary data.</text>
</comment>
<name>A0A843YJU6_9BURK</name>
<sequence length="254" mass="28058">MNISMPLVTIEKIKSGLYLSQPFEYQGQIYIGKKGLLGGFQGKFVEASSATVSLKTYPNSTGYAAVNDYQVWRASVGVASNNSAYVDDIASCWSRGTSWAAQDESLFEKYVAAYTAAGDAVAWWTYHVDWGRYYPSPTNGYDYHGYGILVAGATIQYLGRVNGDTYGFSSTANAQKWIDHNMERDAQNRPKTGAPLKRKLAGMGKYAERVSASLALTPRRKFADESKRSLVTQALLDELNEVQRRMALEASGNF</sequence>
<evidence type="ECO:0000313" key="2">
    <source>
        <dbReference type="Proteomes" id="UP000451565"/>
    </source>
</evidence>
<proteinExistence type="predicted"/>
<dbReference type="Proteomes" id="UP000451565">
    <property type="component" value="Unassembled WGS sequence"/>
</dbReference>
<reference evidence="1 2" key="1">
    <citation type="submission" date="2019-10" db="EMBL/GenBank/DDBJ databases">
        <title>Glaciimonas soli sp. nov., a psychrophilic bacterium isolated from the forest soil of a high elevation mountain in Taiwan.</title>
        <authorList>
            <person name="Wang L.-T."/>
            <person name="Shieh W.Y."/>
        </authorList>
    </citation>
    <scope>NUCLEOTIDE SEQUENCE [LARGE SCALE GENOMIC DNA]</scope>
    <source>
        <strain evidence="1 2">GS1</strain>
    </source>
</reference>
<accession>A0A843YJU6</accession>
<protein>
    <submittedName>
        <fullName evidence="1">Uncharacterized protein</fullName>
    </submittedName>
</protein>
<dbReference type="EMBL" id="WINI01000001">
    <property type="protein sequence ID" value="MQQ99249.1"/>
    <property type="molecule type" value="Genomic_DNA"/>
</dbReference>